<name>A0A4Q0XYG0_9BACT</name>
<reference evidence="1 2" key="1">
    <citation type="submission" date="2017-10" db="EMBL/GenBank/DDBJ databases">
        <title>Genomics of the genus Arcobacter.</title>
        <authorList>
            <person name="Perez-Cataluna A."/>
            <person name="Figueras M.J."/>
        </authorList>
    </citation>
    <scope>NUCLEOTIDE SEQUENCE [LARGE SCALE GENOMIC DNA]</scope>
    <source>
        <strain evidence="1 2">DSM 24636</strain>
    </source>
</reference>
<proteinExistence type="predicted"/>
<protein>
    <submittedName>
        <fullName evidence="1">Uncharacterized protein</fullName>
    </submittedName>
</protein>
<organism evidence="1 2">
    <name type="scientific">Halarcobacter anaerophilus</name>
    <dbReference type="NCBI Taxonomy" id="877500"/>
    <lineage>
        <taxon>Bacteria</taxon>
        <taxon>Pseudomonadati</taxon>
        <taxon>Campylobacterota</taxon>
        <taxon>Epsilonproteobacteria</taxon>
        <taxon>Campylobacterales</taxon>
        <taxon>Arcobacteraceae</taxon>
        <taxon>Halarcobacter</taxon>
    </lineage>
</organism>
<dbReference type="EMBL" id="PDKO01000007">
    <property type="protein sequence ID" value="RXJ62622.1"/>
    <property type="molecule type" value="Genomic_DNA"/>
</dbReference>
<sequence>MKEKILFVTSIPNQAKRFWDRKEYENIVEAISQYELENIDLKEYKAIIFSMYIDQYILCNIGNKLKEFLENGKKIFLNGHIIKPFFKELKTFIPMKRPTLEEFKIIKLQEHLVYKNIDIEKLNKRKGVAGFFSRGGNPAPKGAEHIIAVKQKEVIVDWEYRINNGSLYVHSGNDLWTCMEKEEDNYALFNNIINWIQGDKDE</sequence>
<dbReference type="Proteomes" id="UP000290191">
    <property type="component" value="Unassembled WGS sequence"/>
</dbReference>
<dbReference type="AlphaFoldDB" id="A0A4Q0XYG0"/>
<accession>A0A4Q0XYG0</accession>
<comment type="caution">
    <text evidence="1">The sequence shown here is derived from an EMBL/GenBank/DDBJ whole genome shotgun (WGS) entry which is preliminary data.</text>
</comment>
<evidence type="ECO:0000313" key="2">
    <source>
        <dbReference type="Proteomes" id="UP000290191"/>
    </source>
</evidence>
<dbReference type="RefSeq" id="WP_129082239.1">
    <property type="nucleotide sequence ID" value="NZ_CP041070.1"/>
</dbReference>
<evidence type="ECO:0000313" key="1">
    <source>
        <dbReference type="EMBL" id="RXJ62622.1"/>
    </source>
</evidence>
<keyword evidence="2" id="KW-1185">Reference proteome</keyword>
<gene>
    <name evidence="1" type="ORF">CRV06_09140</name>
</gene>
<dbReference type="OrthoDB" id="2583792at2"/>
<dbReference type="STRING" id="877500.GCA_000935065_02091"/>